<dbReference type="SMART" id="SM00753">
    <property type="entry name" value="PAM"/>
    <property type="match status" value="1"/>
</dbReference>
<dbReference type="Gene3D" id="1.25.40.570">
    <property type="match status" value="1"/>
</dbReference>
<dbReference type="GO" id="GO:0000502">
    <property type="term" value="C:proteasome complex"/>
    <property type="evidence" value="ECO:0007669"/>
    <property type="project" value="UniProtKB-KW"/>
</dbReference>
<feature type="compositionally biased region" description="Polar residues" evidence="5">
    <location>
        <begin position="8"/>
        <end position="22"/>
    </location>
</feature>
<dbReference type="Pfam" id="PF18055">
    <property type="entry name" value="RPN6_N"/>
    <property type="match status" value="2"/>
</dbReference>
<dbReference type="FunFam" id="1.25.40.570:FF:000019">
    <property type="entry name" value="Proteasome regulatory non-ATPase subunit 6"/>
    <property type="match status" value="1"/>
</dbReference>
<accession>D2KCD6</accession>
<feature type="domain" description="PCI" evidence="6">
    <location>
        <begin position="256"/>
        <end position="426"/>
    </location>
</feature>
<dbReference type="AlphaFoldDB" id="D2KCD6"/>
<protein>
    <recommendedName>
        <fullName evidence="4">Probable 26S proteasome regulatory subunit rpn-6.2</fullName>
    </recommendedName>
</protein>
<sequence length="465" mass="52086">MAIAPEQQDFSEQLDQASSFATSDPAKAEQIYRDVLSKKAADEDGLRDQETALVKLGALYRDHKWVSDQLARGGLSLTWLLITHTDSLPTCGRIHSKAKELAQLVTDSRTFMSQIAKAKTAKLIRTLIDYFPASSRDLQMQVTTDNINWAREEKRVFLRQSLEIKLVGLQLDAEQYRVALSATEGLLKELKQLDDKIILTEVYLLESRAAHAIQNLPRAKSALASARTTANSIYCPPLLQAQLDLQSGAINADDKDYKTAYSYFFEAFEGFGQIDEKDPRALKALKYMLLCKVMMGLPDDVPPLLLLKSAAPHAGKDLDALRATATALKERSLELFKTALKDYQEQLQQDPLIRSHLSYLYDTLLEQNLVRVIEPYSAVELSYIAQEVGQSLQVVEEKLSQMILDQVFHGVLNESVGTLEIYDEPVEDPMYSTALDTLKQVGDVVKSLYDKVSLGMGLSWSLLFI</sequence>
<dbReference type="SMART" id="SM00088">
    <property type="entry name" value="PINT"/>
    <property type="match status" value="1"/>
</dbReference>
<evidence type="ECO:0000256" key="3">
    <source>
        <dbReference type="ARBA" id="ARBA00056935"/>
    </source>
</evidence>
<dbReference type="EMBL" id="GU205379">
    <property type="protein sequence ID" value="ACZ81456.1"/>
    <property type="molecule type" value="Genomic_DNA"/>
</dbReference>
<evidence type="ECO:0000256" key="4">
    <source>
        <dbReference type="ARBA" id="ARBA00069091"/>
    </source>
</evidence>
<dbReference type="InterPro" id="IPR036390">
    <property type="entry name" value="WH_DNA-bd_sf"/>
</dbReference>
<evidence type="ECO:0000256" key="2">
    <source>
        <dbReference type="ARBA" id="ARBA00022942"/>
    </source>
</evidence>
<gene>
    <name evidence="7" type="primary">CNN00870</name>
</gene>
<comment type="similarity">
    <text evidence="1">Belongs to the proteasome subunit S9 family.</text>
</comment>
<dbReference type="InterPro" id="IPR050871">
    <property type="entry name" value="26S_Proteasome/COP9_Components"/>
</dbReference>
<evidence type="ECO:0000256" key="1">
    <source>
        <dbReference type="ARBA" id="ARBA00007454"/>
    </source>
</evidence>
<evidence type="ECO:0000259" key="6">
    <source>
        <dbReference type="PROSITE" id="PS50250"/>
    </source>
</evidence>
<reference evidence="7" key="1">
    <citation type="submission" date="2009-11" db="EMBL/GenBank/DDBJ databases">
        <title>The Mating Type Locus (MAT) and Sexual Reproduction of Cryptococcus heveanensis: Insights into the Evolution of Sex and Sex-Determining Chromosomal Regions in Fungi.</title>
        <authorList>
            <person name="Metin B."/>
            <person name="Findley K."/>
            <person name="Heitman J."/>
        </authorList>
    </citation>
    <scope>NUCLEOTIDE SEQUENCE</scope>
    <source>
        <strain evidence="7">CBS569</strain>
    </source>
</reference>
<dbReference type="PROSITE" id="PS50250">
    <property type="entry name" value="PCI"/>
    <property type="match status" value="1"/>
</dbReference>
<evidence type="ECO:0000256" key="5">
    <source>
        <dbReference type="SAM" id="MobiDB-lite"/>
    </source>
</evidence>
<evidence type="ECO:0000313" key="7">
    <source>
        <dbReference type="EMBL" id="ACZ81456.1"/>
    </source>
</evidence>
<dbReference type="SUPFAM" id="SSF46785">
    <property type="entry name" value="Winged helix' DNA-binding domain"/>
    <property type="match status" value="1"/>
</dbReference>
<comment type="function">
    <text evidence="3">Component of the lid subcomplex of the 26S proteasome, a multiprotein complex involved in the ATP-dependent degradation of ubiquitinated proteins. In the complex, rpn-6.2 is required for proteasome assembly.</text>
</comment>
<dbReference type="VEuPathDB" id="FungiDB:I317_04326"/>
<dbReference type="PANTHER" id="PTHR10678">
    <property type="entry name" value="26S PROTEASOME NON-ATPASE REGULATORY SUBUNIT 11/COP9 SIGNALOSOME COMPLEX SUBUNIT 2"/>
    <property type="match status" value="1"/>
</dbReference>
<organism evidence="7">
    <name type="scientific">Kwoniella heveanensis</name>
    <dbReference type="NCBI Taxonomy" id="89924"/>
    <lineage>
        <taxon>Eukaryota</taxon>
        <taxon>Fungi</taxon>
        <taxon>Dikarya</taxon>
        <taxon>Basidiomycota</taxon>
        <taxon>Agaricomycotina</taxon>
        <taxon>Tremellomycetes</taxon>
        <taxon>Tremellales</taxon>
        <taxon>Cryptococcaceae</taxon>
        <taxon>Kwoniella</taxon>
    </lineage>
</organism>
<name>D2KCD6_9TREE</name>
<dbReference type="InterPro" id="IPR040780">
    <property type="entry name" value="Rpn6_C_helix"/>
</dbReference>
<dbReference type="InterPro" id="IPR000717">
    <property type="entry name" value="PCI_dom"/>
</dbReference>
<keyword evidence="2" id="KW-0647">Proteasome</keyword>
<dbReference type="Pfam" id="PF01399">
    <property type="entry name" value="PCI"/>
    <property type="match status" value="1"/>
</dbReference>
<dbReference type="Pfam" id="PF18503">
    <property type="entry name" value="RPN6_C_helix"/>
    <property type="match status" value="1"/>
</dbReference>
<dbReference type="InterPro" id="IPR040773">
    <property type="entry name" value="Rpn6_N"/>
</dbReference>
<proteinExistence type="inferred from homology"/>
<feature type="region of interest" description="Disordered" evidence="5">
    <location>
        <begin position="1"/>
        <end position="27"/>
    </location>
</feature>